<evidence type="ECO:0000259" key="1">
    <source>
        <dbReference type="Pfam" id="PF01243"/>
    </source>
</evidence>
<evidence type="ECO:0000313" key="2">
    <source>
        <dbReference type="EMBL" id="NYE71466.1"/>
    </source>
</evidence>
<reference evidence="2 3" key="1">
    <citation type="submission" date="2020-07" db="EMBL/GenBank/DDBJ databases">
        <title>Sequencing the genomes of 1000 actinobacteria strains.</title>
        <authorList>
            <person name="Klenk H.-P."/>
        </authorList>
    </citation>
    <scope>NUCLEOTIDE SEQUENCE [LARGE SCALE GENOMIC DNA]</scope>
    <source>
        <strain evidence="2 3">DSM 22083</strain>
    </source>
</reference>
<evidence type="ECO:0000313" key="3">
    <source>
        <dbReference type="Proteomes" id="UP000569914"/>
    </source>
</evidence>
<organism evidence="2 3">
    <name type="scientific">Microlunatus parietis</name>
    <dbReference type="NCBI Taxonomy" id="682979"/>
    <lineage>
        <taxon>Bacteria</taxon>
        <taxon>Bacillati</taxon>
        <taxon>Actinomycetota</taxon>
        <taxon>Actinomycetes</taxon>
        <taxon>Propionibacteriales</taxon>
        <taxon>Propionibacteriaceae</taxon>
        <taxon>Microlunatus</taxon>
    </lineage>
</organism>
<gene>
    <name evidence="2" type="ORF">BKA15_002795</name>
</gene>
<dbReference type="AlphaFoldDB" id="A0A7Y9I7L0"/>
<dbReference type="SUPFAM" id="SSF50475">
    <property type="entry name" value="FMN-binding split barrel"/>
    <property type="match status" value="1"/>
</dbReference>
<comment type="caution">
    <text evidence="2">The sequence shown here is derived from an EMBL/GenBank/DDBJ whole genome shotgun (WGS) entry which is preliminary data.</text>
</comment>
<dbReference type="RefSeq" id="WP_179751622.1">
    <property type="nucleotide sequence ID" value="NZ_JACCBU010000001.1"/>
</dbReference>
<accession>A0A7Y9I7L0</accession>
<dbReference type="InterPro" id="IPR011576">
    <property type="entry name" value="Pyridox_Oxase_N"/>
</dbReference>
<protein>
    <recommendedName>
        <fullName evidence="1">Pyridoxamine 5'-phosphate oxidase N-terminal domain-containing protein</fullName>
    </recommendedName>
</protein>
<dbReference type="Proteomes" id="UP000569914">
    <property type="component" value="Unassembled WGS sequence"/>
</dbReference>
<proteinExistence type="predicted"/>
<dbReference type="Gene3D" id="2.30.110.10">
    <property type="entry name" value="Electron Transport, Fmn-binding Protein, Chain A"/>
    <property type="match status" value="1"/>
</dbReference>
<dbReference type="EMBL" id="JACCBU010000001">
    <property type="protein sequence ID" value="NYE71466.1"/>
    <property type="molecule type" value="Genomic_DNA"/>
</dbReference>
<feature type="domain" description="Pyridoxamine 5'-phosphate oxidase N-terminal" evidence="1">
    <location>
        <begin position="16"/>
        <end position="94"/>
    </location>
</feature>
<dbReference type="Pfam" id="PF01243">
    <property type="entry name" value="PNPOx_N"/>
    <property type="match status" value="1"/>
</dbReference>
<dbReference type="InterPro" id="IPR012349">
    <property type="entry name" value="Split_barrel_FMN-bd"/>
</dbReference>
<name>A0A7Y9I7L0_9ACTN</name>
<sequence length="154" mass="16624">MAELDQHPELDVLPEWPRETVAVLVTLDADSGAPHVIPVSWPVRADDRRILISLRQNRGSLARLRERPGVALLIVGGGDIALSVHGTATVIREKLAPDGEYAGVQIVADTIEDHRQGAFAVADGIRRTVLDPGELAALEQRVAELTEYAANLNS</sequence>
<keyword evidence="3" id="KW-1185">Reference proteome</keyword>